<keyword evidence="2" id="KW-0812">Transmembrane</keyword>
<dbReference type="STRING" id="1294263.JCM21531_3169"/>
<evidence type="ECO:0000256" key="2">
    <source>
        <dbReference type="SAM" id="Phobius"/>
    </source>
</evidence>
<dbReference type="EMBL" id="BAVR01000041">
    <property type="protein sequence ID" value="GAE89628.1"/>
    <property type="molecule type" value="Genomic_DNA"/>
</dbReference>
<evidence type="ECO:0000313" key="4">
    <source>
        <dbReference type="EMBL" id="GAE89628.1"/>
    </source>
</evidence>
<evidence type="ECO:0000256" key="1">
    <source>
        <dbReference type="SAM" id="MobiDB-lite"/>
    </source>
</evidence>
<dbReference type="InterPro" id="IPR008979">
    <property type="entry name" value="Galactose-bd-like_sf"/>
</dbReference>
<sequence>MKVFKKLIVFLITAALLLTIAVASYAQVINYIFNGSFEQLIDGSPANWVTHSYDKSSDAAVFKVETDNPQLGEKYATITNNVPNDSRYIQTVLVEENKKYKLSCYIKTENVSEEGNGANLSIAGQQVTSKKIKGTTDDWEYVELYTVIESGMETMKVTVGVGGYGALSTGKASFDNVLMEEVETIPEGAPCAIIKPTENESKDNKDNNSDNSSNNSSSKKDESKTELGKVVWVVLILAAIVVGVAVFNTYKSANNPSGNSGNASNKIDSNKSSDIKDDNDN</sequence>
<feature type="compositionally biased region" description="Basic and acidic residues" evidence="1">
    <location>
        <begin position="268"/>
        <end position="281"/>
    </location>
</feature>
<dbReference type="Gene3D" id="2.60.120.260">
    <property type="entry name" value="Galactose-binding domain-like"/>
    <property type="match status" value="1"/>
</dbReference>
<name>W4V9Y0_9FIRM</name>
<dbReference type="GO" id="GO:0016740">
    <property type="term" value="F:transferase activity"/>
    <property type="evidence" value="ECO:0007669"/>
    <property type="project" value="UniProtKB-KW"/>
</dbReference>
<comment type="caution">
    <text evidence="4">The sequence shown here is derived from an EMBL/GenBank/DDBJ whole genome shotgun (WGS) entry which is preliminary data.</text>
</comment>
<feature type="transmembrane region" description="Helical" evidence="2">
    <location>
        <begin position="230"/>
        <end position="250"/>
    </location>
</feature>
<dbReference type="SUPFAM" id="SSF49785">
    <property type="entry name" value="Galactose-binding domain-like"/>
    <property type="match status" value="1"/>
</dbReference>
<dbReference type="Proteomes" id="UP000019109">
    <property type="component" value="Unassembled WGS sequence"/>
</dbReference>
<feature type="signal peptide" evidence="3">
    <location>
        <begin position="1"/>
        <end position="26"/>
    </location>
</feature>
<organism evidence="4 5">
    <name type="scientific">Acetivibrio straminisolvens JCM 21531</name>
    <dbReference type="NCBI Taxonomy" id="1294263"/>
    <lineage>
        <taxon>Bacteria</taxon>
        <taxon>Bacillati</taxon>
        <taxon>Bacillota</taxon>
        <taxon>Clostridia</taxon>
        <taxon>Eubacteriales</taxon>
        <taxon>Oscillospiraceae</taxon>
        <taxon>Acetivibrio</taxon>
    </lineage>
</organism>
<feature type="region of interest" description="Disordered" evidence="1">
    <location>
        <begin position="253"/>
        <end position="281"/>
    </location>
</feature>
<keyword evidence="4" id="KW-0808">Transferase</keyword>
<feature type="chain" id="PRO_5004851878" evidence="3">
    <location>
        <begin position="27"/>
        <end position="281"/>
    </location>
</feature>
<keyword evidence="2" id="KW-0472">Membrane</keyword>
<feature type="region of interest" description="Disordered" evidence="1">
    <location>
        <begin position="189"/>
        <end position="222"/>
    </location>
</feature>
<gene>
    <name evidence="4" type="ORF">JCM21531_3169</name>
</gene>
<proteinExistence type="predicted"/>
<dbReference type="AlphaFoldDB" id="W4V9Y0"/>
<keyword evidence="3" id="KW-0732">Signal</keyword>
<feature type="compositionally biased region" description="Low complexity" evidence="1">
    <location>
        <begin position="253"/>
        <end position="267"/>
    </location>
</feature>
<accession>W4V9Y0</accession>
<feature type="compositionally biased region" description="Basic and acidic residues" evidence="1">
    <location>
        <begin position="197"/>
        <end position="208"/>
    </location>
</feature>
<evidence type="ECO:0000256" key="3">
    <source>
        <dbReference type="SAM" id="SignalP"/>
    </source>
</evidence>
<reference evidence="4" key="1">
    <citation type="journal article" date="2014" name="Genome Announc.">
        <title>Draft Genome Sequence of Clostridium straminisolvens Strain JCM 21531T, Isolated from a Cellulose-Degrading Bacterial Community.</title>
        <authorList>
            <person name="Yuki M."/>
            <person name="Oshima K."/>
            <person name="Suda W."/>
            <person name="Sakamoto M."/>
            <person name="Kitamura K."/>
            <person name="Iida T."/>
            <person name="Hattori M."/>
            <person name="Ohkuma M."/>
        </authorList>
    </citation>
    <scope>NUCLEOTIDE SEQUENCE [LARGE SCALE GENOMIC DNA]</scope>
    <source>
        <strain evidence="4">JCM 21531</strain>
    </source>
</reference>
<protein>
    <submittedName>
        <fullName evidence="4">Glycosyltransferase</fullName>
    </submittedName>
</protein>
<keyword evidence="2" id="KW-1133">Transmembrane helix</keyword>
<evidence type="ECO:0000313" key="5">
    <source>
        <dbReference type="Proteomes" id="UP000019109"/>
    </source>
</evidence>
<keyword evidence="5" id="KW-1185">Reference proteome</keyword>